<evidence type="ECO:0000256" key="1">
    <source>
        <dbReference type="SAM" id="SignalP"/>
    </source>
</evidence>
<evidence type="ECO:0000313" key="3">
    <source>
        <dbReference type="EMBL" id="USS47273.1"/>
    </source>
</evidence>
<dbReference type="EMBL" id="CP065601">
    <property type="protein sequence ID" value="QPQ93039.1"/>
    <property type="molecule type" value="Genomic_DNA"/>
</dbReference>
<gene>
    <name evidence="2" type="ORF">I6H06_12045</name>
    <name evidence="3" type="ORF">NFI99_20655</name>
</gene>
<name>A0AAQ0BSP5_BURGL</name>
<reference evidence="3" key="2">
    <citation type="submission" date="2022-06" db="EMBL/GenBank/DDBJ databases">
        <title>Draft genome sequence of Burkholderia glumae strain GR20004 isolated from rice panicle showing bacterial panicle blight.</title>
        <authorList>
            <person name="Choi S.Y."/>
            <person name="Lee Y.H."/>
        </authorList>
    </citation>
    <scope>NUCLEOTIDE SEQUENCE</scope>
    <source>
        <strain evidence="3">GR20004</strain>
    </source>
</reference>
<accession>A0AAQ0BSP5</accession>
<dbReference type="Proteomes" id="UP000594892">
    <property type="component" value="Chromosome 2"/>
</dbReference>
<dbReference type="RefSeq" id="WP_153477764.1">
    <property type="nucleotide sequence ID" value="NZ_CP021074.1"/>
</dbReference>
<keyword evidence="5" id="KW-1185">Reference proteome</keyword>
<dbReference type="GeneID" id="45699156"/>
<evidence type="ECO:0000313" key="4">
    <source>
        <dbReference type="Proteomes" id="UP000594892"/>
    </source>
</evidence>
<protein>
    <submittedName>
        <fullName evidence="2">Uncharacterized protein</fullName>
    </submittedName>
</protein>
<evidence type="ECO:0000313" key="2">
    <source>
        <dbReference type="EMBL" id="QPQ93039.1"/>
    </source>
</evidence>
<dbReference type="Proteomes" id="UP001056386">
    <property type="component" value="Chromosome 1"/>
</dbReference>
<organism evidence="2 4">
    <name type="scientific">Burkholderia glumae</name>
    <name type="common">Pseudomonas glumae</name>
    <dbReference type="NCBI Taxonomy" id="337"/>
    <lineage>
        <taxon>Bacteria</taxon>
        <taxon>Pseudomonadati</taxon>
        <taxon>Pseudomonadota</taxon>
        <taxon>Betaproteobacteria</taxon>
        <taxon>Burkholderiales</taxon>
        <taxon>Burkholderiaceae</taxon>
        <taxon>Burkholderia</taxon>
    </lineage>
</organism>
<dbReference type="EMBL" id="CP099587">
    <property type="protein sequence ID" value="USS47273.1"/>
    <property type="molecule type" value="Genomic_DNA"/>
</dbReference>
<sequence length="54" mass="5968">MKLAVRSQFVLRSLLYFSLGARAAALPRFAPRRAVPAARRLAFPNRSVAQEPAT</sequence>
<dbReference type="AlphaFoldDB" id="A0AAQ0BSP5"/>
<keyword evidence="1" id="KW-0732">Signal</keyword>
<feature type="signal peptide" evidence="1">
    <location>
        <begin position="1"/>
        <end position="23"/>
    </location>
</feature>
<reference evidence="2 4" key="1">
    <citation type="submission" date="2020-12" db="EMBL/GenBank/DDBJ databases">
        <title>FDA dAtabase for Regulatory Grade micrObial Sequences (FDA-ARGOS): Supporting development and validation of Infectious Disease Dx tests.</title>
        <authorList>
            <person name="Minogue T."/>
            <person name="Wolcott M."/>
            <person name="Wasieloski L."/>
            <person name="Aguilar W."/>
            <person name="Moore D."/>
            <person name="Jaissle J."/>
            <person name="Tallon L."/>
            <person name="Sadzewicz L."/>
            <person name="Zhao X."/>
            <person name="Boylan J."/>
            <person name="Ott S."/>
            <person name="Bowen H."/>
            <person name="Vavikolanu K."/>
            <person name="Mehta A."/>
            <person name="Aluvathingal J."/>
            <person name="Nadendla S."/>
            <person name="Yan Y."/>
            <person name="Sichtig H."/>
        </authorList>
    </citation>
    <scope>NUCLEOTIDE SEQUENCE [LARGE SCALE GENOMIC DNA]</scope>
    <source>
        <strain evidence="2 4">FDAARGOS_949</strain>
    </source>
</reference>
<evidence type="ECO:0000313" key="5">
    <source>
        <dbReference type="Proteomes" id="UP001056386"/>
    </source>
</evidence>
<proteinExistence type="predicted"/>
<feature type="chain" id="PRO_5042967319" evidence="1">
    <location>
        <begin position="24"/>
        <end position="54"/>
    </location>
</feature>